<proteinExistence type="predicted"/>
<organism evidence="1 2">
    <name type="scientific">Novilysobacter avium</name>
    <dbReference type="NCBI Taxonomy" id="2781023"/>
    <lineage>
        <taxon>Bacteria</taxon>
        <taxon>Pseudomonadati</taxon>
        <taxon>Pseudomonadota</taxon>
        <taxon>Gammaproteobacteria</taxon>
        <taxon>Lysobacterales</taxon>
        <taxon>Lysobacteraceae</taxon>
        <taxon>Novilysobacter</taxon>
    </lineage>
</organism>
<gene>
    <name evidence="1" type="ORF">INQ42_00650</name>
</gene>
<accession>A0A7S6ZUX9</accession>
<dbReference type="InterPro" id="IPR036287">
    <property type="entry name" value="Rv1873-like_sf"/>
</dbReference>
<name>A0A7S6ZUX9_9GAMM</name>
<dbReference type="PIRSF" id="PIRSF008546">
    <property type="entry name" value="UCP008546"/>
    <property type="match status" value="1"/>
</dbReference>
<protein>
    <submittedName>
        <fullName evidence="1">DUF1810 domain-containing protein</fullName>
    </submittedName>
</protein>
<dbReference type="Proteomes" id="UP000593932">
    <property type="component" value="Chromosome"/>
</dbReference>
<evidence type="ECO:0000313" key="1">
    <source>
        <dbReference type="EMBL" id="QOW22174.1"/>
    </source>
</evidence>
<sequence>MPTQPDPCELSRFIEAQRDTYYGALAELRVGRKRSHWICYVFPQLAGLGHSATSRRFGLSGVAEASAYLEHPVLGRRLVDALRAMLANGPLTAAEILGELDAMKFRSCLTLFSAVVPSEPLFDAALAHYFGGQPDPVTQQMLEERTDD</sequence>
<reference evidence="1 2" key="1">
    <citation type="submission" date="2020-10" db="EMBL/GenBank/DDBJ databases">
        <title>complete genome sequencing of Lysobacter sp. H23M41.</title>
        <authorList>
            <person name="Bae J.-W."/>
            <person name="Lee S.-Y."/>
        </authorList>
    </citation>
    <scope>NUCLEOTIDE SEQUENCE [LARGE SCALE GENOMIC DNA]</scope>
    <source>
        <strain evidence="1 2">H23M41</strain>
    </source>
</reference>
<dbReference type="InterPro" id="IPR014937">
    <property type="entry name" value="DUF1810"/>
</dbReference>
<dbReference type="SUPFAM" id="SSF140736">
    <property type="entry name" value="Rv1873-like"/>
    <property type="match status" value="1"/>
</dbReference>
<evidence type="ECO:0000313" key="2">
    <source>
        <dbReference type="Proteomes" id="UP000593932"/>
    </source>
</evidence>
<dbReference type="Gene3D" id="1.25.40.380">
    <property type="entry name" value="Protein of unknown function DUF1810"/>
    <property type="match status" value="1"/>
</dbReference>
<keyword evidence="2" id="KW-1185">Reference proteome</keyword>
<dbReference type="Pfam" id="PF08837">
    <property type="entry name" value="DUF1810"/>
    <property type="match status" value="1"/>
</dbReference>
<dbReference type="RefSeq" id="WP_194034718.1">
    <property type="nucleotide sequence ID" value="NZ_CP063657.1"/>
</dbReference>
<dbReference type="EMBL" id="CP063657">
    <property type="protein sequence ID" value="QOW22174.1"/>
    <property type="molecule type" value="Genomic_DNA"/>
</dbReference>